<evidence type="ECO:0000256" key="1">
    <source>
        <dbReference type="ARBA" id="ARBA00010945"/>
    </source>
</evidence>
<sequence>MILCVRFHAPSGGNTDAGEGCEAALPALLAVLGGLTPVVQALPPDAALVDVRGAERYFGWNAAQLASVIRVRALALRGVDCTIGAGPNPMLARMAAKGARPGATLLLPPEEVPRFLADKPVAALDGVGPATARTLCSYGLDSIGRLAAAPLATLQRIVGARAGRELHERALGIDRTPVVPNAAARSLGAERSFPRDELDPDRRRRALLSLTEELGARLRGTEQVCRSLTLTVRYADRSTTTRGRTLREPTAHSPALAELAYALHESLGLQRARVRGVSLRAEGLTPARLASRQLTFDPADDRARRIEAVADRARARFGPAAIMPGALAERADAPLADAPLAEAA</sequence>
<keyword evidence="2" id="KW-0227">DNA damage</keyword>
<comment type="function">
    <text evidence="3">Poorly processive, error-prone DNA polymerase involved in untargeted mutagenesis. Copies undamaged DNA at stalled replication forks, which arise in vivo from mismatched or misaligned primer ends. These misaligned primers can be extended by PolIV. Exhibits no 3'-5' exonuclease (proofreading) activity. May be involved in translesional synthesis, in conjunction with the beta clamp from PolIII.</text>
</comment>
<dbReference type="InterPro" id="IPR043128">
    <property type="entry name" value="Rev_trsase/Diguanyl_cyclase"/>
</dbReference>
<accession>A0ABP3S2M0</accession>
<evidence type="ECO:0000256" key="2">
    <source>
        <dbReference type="ARBA" id="ARBA00022763"/>
    </source>
</evidence>
<dbReference type="Gene3D" id="3.30.1490.100">
    <property type="entry name" value="DNA polymerase, Y-family, little finger domain"/>
    <property type="match status" value="1"/>
</dbReference>
<dbReference type="Gene3D" id="1.10.150.20">
    <property type="entry name" value="5' to 3' exonuclease, C-terminal subdomain"/>
    <property type="match status" value="1"/>
</dbReference>
<dbReference type="InterPro" id="IPR036775">
    <property type="entry name" value="DNA_pol_Y-fam_lit_finger_sf"/>
</dbReference>
<dbReference type="PROSITE" id="PS50173">
    <property type="entry name" value="UMUC"/>
    <property type="match status" value="1"/>
</dbReference>
<evidence type="ECO:0000313" key="6">
    <source>
        <dbReference type="Proteomes" id="UP001500668"/>
    </source>
</evidence>
<evidence type="ECO:0000256" key="3">
    <source>
        <dbReference type="ARBA" id="ARBA00025589"/>
    </source>
</evidence>
<dbReference type="Pfam" id="PF11799">
    <property type="entry name" value="IMS_C"/>
    <property type="match status" value="1"/>
</dbReference>
<reference evidence="6" key="1">
    <citation type="journal article" date="2019" name="Int. J. Syst. Evol. Microbiol.">
        <title>The Global Catalogue of Microorganisms (GCM) 10K type strain sequencing project: providing services to taxonomists for standard genome sequencing and annotation.</title>
        <authorList>
            <consortium name="The Broad Institute Genomics Platform"/>
            <consortium name="The Broad Institute Genome Sequencing Center for Infectious Disease"/>
            <person name="Wu L."/>
            <person name="Ma J."/>
        </authorList>
    </citation>
    <scope>NUCLEOTIDE SEQUENCE [LARGE SCALE GENOMIC DNA]</scope>
    <source>
        <strain evidence="6">JCM 5067</strain>
    </source>
</reference>
<keyword evidence="6" id="KW-1185">Reference proteome</keyword>
<evidence type="ECO:0000259" key="4">
    <source>
        <dbReference type="PROSITE" id="PS50173"/>
    </source>
</evidence>
<dbReference type="InterPro" id="IPR017961">
    <property type="entry name" value="DNA_pol_Y-fam_little_finger"/>
</dbReference>
<evidence type="ECO:0000313" key="5">
    <source>
        <dbReference type="EMBL" id="GAA0624027.1"/>
    </source>
</evidence>
<organism evidence="5 6">
    <name type="scientific">Streptomyces crystallinus</name>
    <dbReference type="NCBI Taxonomy" id="68191"/>
    <lineage>
        <taxon>Bacteria</taxon>
        <taxon>Bacillati</taxon>
        <taxon>Actinomycetota</taxon>
        <taxon>Actinomycetes</taxon>
        <taxon>Kitasatosporales</taxon>
        <taxon>Streptomycetaceae</taxon>
        <taxon>Streptomyces</taxon>
    </lineage>
</organism>
<protein>
    <recommendedName>
        <fullName evidence="4">UmuC domain-containing protein</fullName>
    </recommendedName>
</protein>
<dbReference type="PANTHER" id="PTHR35369:SF2">
    <property type="entry name" value="BLR3025 PROTEIN"/>
    <property type="match status" value="1"/>
</dbReference>
<name>A0ABP3S2M0_9ACTN</name>
<gene>
    <name evidence="5" type="ORF">GCM10010394_63460</name>
</gene>
<dbReference type="InterPro" id="IPR053848">
    <property type="entry name" value="IMS_HHH_1"/>
</dbReference>
<proteinExistence type="inferred from homology"/>
<dbReference type="InterPro" id="IPR050356">
    <property type="entry name" value="SulA_CellDiv_inhibitor"/>
</dbReference>
<comment type="similarity">
    <text evidence="1">Belongs to the DNA polymerase type-Y family.</text>
</comment>
<comment type="caution">
    <text evidence="5">The sequence shown here is derived from an EMBL/GenBank/DDBJ whole genome shotgun (WGS) entry which is preliminary data.</text>
</comment>
<dbReference type="InterPro" id="IPR043502">
    <property type="entry name" value="DNA/RNA_pol_sf"/>
</dbReference>
<feature type="domain" description="UmuC" evidence="4">
    <location>
        <begin position="28"/>
        <end position="128"/>
    </location>
</feature>
<dbReference type="Pfam" id="PF21999">
    <property type="entry name" value="IMS_HHH_1"/>
    <property type="match status" value="1"/>
</dbReference>
<dbReference type="Pfam" id="PF00817">
    <property type="entry name" value="IMS"/>
    <property type="match status" value="1"/>
</dbReference>
<dbReference type="SUPFAM" id="SSF56672">
    <property type="entry name" value="DNA/RNA polymerases"/>
    <property type="match status" value="1"/>
</dbReference>
<dbReference type="Gene3D" id="3.30.70.270">
    <property type="match status" value="1"/>
</dbReference>
<dbReference type="InterPro" id="IPR001126">
    <property type="entry name" value="UmuC"/>
</dbReference>
<dbReference type="EMBL" id="BAAACA010000053">
    <property type="protein sequence ID" value="GAA0624027.1"/>
    <property type="molecule type" value="Genomic_DNA"/>
</dbReference>
<dbReference type="Proteomes" id="UP001500668">
    <property type="component" value="Unassembled WGS sequence"/>
</dbReference>
<dbReference type="PANTHER" id="PTHR35369">
    <property type="entry name" value="BLR3025 PROTEIN-RELATED"/>
    <property type="match status" value="1"/>
</dbReference>
<dbReference type="SUPFAM" id="SSF100879">
    <property type="entry name" value="Lesion bypass DNA polymerase (Y-family), little finger domain"/>
    <property type="match status" value="1"/>
</dbReference>